<dbReference type="PANTHER" id="PTHR31845:SF32">
    <property type="entry name" value="MISCELLANEOUS ZN(II)2CYS6 TRANSCRIPTION FACTOR (EUROFUNG)-RELATED"/>
    <property type="match status" value="1"/>
</dbReference>
<dbReference type="AlphaFoldDB" id="A0A2J6TMD2"/>
<sequence>MDRHTSVSLGTPAPYGQACANCVRSKCKCIIRHAGGPCERCRRLDNECRPAESVRRRSRRKPVVSRTARLEEKLDGLVSLIKAGAQSSGVVKTPHEMIVENSSPRGTYHPVAVSTPPTDGSTGSPYSLQPYGFLDTDFEPSPADAESYLINFQTYKSKYFPFIYILPTTRAQDLRQERPFLWLCIMTVGSKSTSQQQVLGTRIRQTVAQEMVIESEKSIDLLLGLLTFCWWAHYQVGTKGFLGVFTQLAISLVFDQGLNKQVRKDFRPLVCLKANYSRAPTPRTMEERRAVLGCFLVTSVISSFVQKIDALRWTPHLDECLQVLDEAKECFSDGILVQQVRLQLITERVTRAILDDGVSETTKRAMKPTSFCLEVFQSQLRDIKTELLAQPQTDDAVLFHLYNAELEVSLPLTFLHGTTLQPRKSVDPGVRAIKSWFDTLFAIPVATYAGLPFSILSQLVRCLVTLSRLISQVDSGWMENSIWTTADALSTMNRVIDNFEQVAELAGLDNSGFPEGDLFFRTAQMFRTIRPGMETHLVQDDLLNIPPSQSVNGMFCPDNIPVMGSDDDWLMDLLLSSNN</sequence>
<proteinExistence type="predicted"/>
<protein>
    <recommendedName>
        <fullName evidence="8">Zn(2)-C6 fungal-type domain-containing protein</fullName>
    </recommendedName>
</protein>
<dbReference type="EMBL" id="KZ613769">
    <property type="protein sequence ID" value="PMD64170.1"/>
    <property type="molecule type" value="Genomic_DNA"/>
</dbReference>
<dbReference type="GO" id="GO:0008270">
    <property type="term" value="F:zinc ion binding"/>
    <property type="evidence" value="ECO:0007669"/>
    <property type="project" value="InterPro"/>
</dbReference>
<comment type="subcellular location">
    <subcellularLocation>
        <location evidence="1">Nucleus</location>
    </subcellularLocation>
</comment>
<dbReference type="RefSeq" id="XP_024741074.1">
    <property type="nucleotide sequence ID" value="XM_024876693.1"/>
</dbReference>
<name>A0A2J6TMD2_9HELO</name>
<evidence type="ECO:0000256" key="5">
    <source>
        <dbReference type="ARBA" id="ARBA00023242"/>
    </source>
</evidence>
<evidence type="ECO:0000256" key="1">
    <source>
        <dbReference type="ARBA" id="ARBA00004123"/>
    </source>
</evidence>
<keyword evidence="5" id="KW-0539">Nucleus</keyword>
<evidence type="ECO:0000256" key="2">
    <source>
        <dbReference type="ARBA" id="ARBA00023015"/>
    </source>
</evidence>
<dbReference type="InParanoid" id="A0A2J6TMD2"/>
<keyword evidence="2" id="KW-0805">Transcription regulation</keyword>
<dbReference type="CDD" id="cd00067">
    <property type="entry name" value="GAL4"/>
    <property type="match status" value="1"/>
</dbReference>
<evidence type="ECO:0008006" key="8">
    <source>
        <dbReference type="Google" id="ProtNLM"/>
    </source>
</evidence>
<dbReference type="Gene3D" id="4.10.240.10">
    <property type="entry name" value="Zn(2)-C6 fungal-type DNA-binding domain"/>
    <property type="match status" value="1"/>
</dbReference>
<dbReference type="GO" id="GO:0000981">
    <property type="term" value="F:DNA-binding transcription factor activity, RNA polymerase II-specific"/>
    <property type="evidence" value="ECO:0007669"/>
    <property type="project" value="InterPro"/>
</dbReference>
<keyword evidence="3" id="KW-0238">DNA-binding</keyword>
<dbReference type="STRING" id="1095630.A0A2J6TMD2"/>
<keyword evidence="4" id="KW-0804">Transcription</keyword>
<evidence type="ECO:0000313" key="7">
    <source>
        <dbReference type="Proteomes" id="UP000235371"/>
    </source>
</evidence>
<evidence type="ECO:0000313" key="6">
    <source>
        <dbReference type="EMBL" id="PMD64170.1"/>
    </source>
</evidence>
<dbReference type="OrthoDB" id="1600564at2759"/>
<accession>A0A2J6TMD2</accession>
<keyword evidence="7" id="KW-1185">Reference proteome</keyword>
<dbReference type="InterPro" id="IPR001138">
    <property type="entry name" value="Zn2Cys6_DnaBD"/>
</dbReference>
<dbReference type="InterPro" id="IPR036864">
    <property type="entry name" value="Zn2-C6_fun-type_DNA-bd_sf"/>
</dbReference>
<organism evidence="6 7">
    <name type="scientific">Hyaloscypha bicolor E</name>
    <dbReference type="NCBI Taxonomy" id="1095630"/>
    <lineage>
        <taxon>Eukaryota</taxon>
        <taxon>Fungi</taxon>
        <taxon>Dikarya</taxon>
        <taxon>Ascomycota</taxon>
        <taxon>Pezizomycotina</taxon>
        <taxon>Leotiomycetes</taxon>
        <taxon>Helotiales</taxon>
        <taxon>Hyaloscyphaceae</taxon>
        <taxon>Hyaloscypha</taxon>
        <taxon>Hyaloscypha bicolor</taxon>
    </lineage>
</organism>
<reference evidence="6 7" key="1">
    <citation type="submission" date="2016-04" db="EMBL/GenBank/DDBJ databases">
        <title>A degradative enzymes factory behind the ericoid mycorrhizal symbiosis.</title>
        <authorList>
            <consortium name="DOE Joint Genome Institute"/>
            <person name="Martino E."/>
            <person name="Morin E."/>
            <person name="Grelet G."/>
            <person name="Kuo A."/>
            <person name="Kohler A."/>
            <person name="Daghino S."/>
            <person name="Barry K."/>
            <person name="Choi C."/>
            <person name="Cichocki N."/>
            <person name="Clum A."/>
            <person name="Copeland A."/>
            <person name="Hainaut M."/>
            <person name="Haridas S."/>
            <person name="Labutti K."/>
            <person name="Lindquist E."/>
            <person name="Lipzen A."/>
            <person name="Khouja H.-R."/>
            <person name="Murat C."/>
            <person name="Ohm R."/>
            <person name="Olson A."/>
            <person name="Spatafora J."/>
            <person name="Veneault-Fourrey C."/>
            <person name="Henrissat B."/>
            <person name="Grigoriev I."/>
            <person name="Martin F."/>
            <person name="Perotto S."/>
        </authorList>
    </citation>
    <scope>NUCLEOTIDE SEQUENCE [LARGE SCALE GENOMIC DNA]</scope>
    <source>
        <strain evidence="6 7">E</strain>
    </source>
</reference>
<dbReference type="GeneID" id="36584772"/>
<dbReference type="Proteomes" id="UP000235371">
    <property type="component" value="Unassembled WGS sequence"/>
</dbReference>
<gene>
    <name evidence="6" type="ORF">K444DRAFT_555234</name>
</gene>
<evidence type="ECO:0000256" key="4">
    <source>
        <dbReference type="ARBA" id="ARBA00023163"/>
    </source>
</evidence>
<dbReference type="GO" id="GO:0005634">
    <property type="term" value="C:nucleus"/>
    <property type="evidence" value="ECO:0007669"/>
    <property type="project" value="UniProtKB-SubCell"/>
</dbReference>
<dbReference type="PANTHER" id="PTHR31845">
    <property type="entry name" value="FINGER DOMAIN PROTEIN, PUTATIVE-RELATED"/>
    <property type="match status" value="1"/>
</dbReference>
<dbReference type="InterPro" id="IPR051089">
    <property type="entry name" value="prtT"/>
</dbReference>
<dbReference type="GO" id="GO:0000976">
    <property type="term" value="F:transcription cis-regulatory region binding"/>
    <property type="evidence" value="ECO:0007669"/>
    <property type="project" value="TreeGrafter"/>
</dbReference>
<evidence type="ECO:0000256" key="3">
    <source>
        <dbReference type="ARBA" id="ARBA00023125"/>
    </source>
</evidence>